<dbReference type="EMBL" id="JAUSVX010000001">
    <property type="protein sequence ID" value="MDQ0468153.1"/>
    <property type="molecule type" value="Genomic_DNA"/>
</dbReference>
<proteinExistence type="predicted"/>
<name>A0ABU0J1N3_9HYPH</name>
<organism evidence="1 2">
    <name type="scientific">Labrys wisconsinensis</name>
    <dbReference type="NCBI Taxonomy" id="425677"/>
    <lineage>
        <taxon>Bacteria</taxon>
        <taxon>Pseudomonadati</taxon>
        <taxon>Pseudomonadota</taxon>
        <taxon>Alphaproteobacteria</taxon>
        <taxon>Hyphomicrobiales</taxon>
        <taxon>Xanthobacteraceae</taxon>
        <taxon>Labrys</taxon>
    </lineage>
</organism>
<reference evidence="1 2" key="1">
    <citation type="submission" date="2023-07" db="EMBL/GenBank/DDBJ databases">
        <title>Genomic Encyclopedia of Type Strains, Phase IV (KMG-IV): sequencing the most valuable type-strain genomes for metagenomic binning, comparative biology and taxonomic classification.</title>
        <authorList>
            <person name="Goeker M."/>
        </authorList>
    </citation>
    <scope>NUCLEOTIDE SEQUENCE [LARGE SCALE GENOMIC DNA]</scope>
    <source>
        <strain evidence="1 2">DSM 19619</strain>
    </source>
</reference>
<keyword evidence="2" id="KW-1185">Reference proteome</keyword>
<comment type="caution">
    <text evidence="1">The sequence shown here is derived from an EMBL/GenBank/DDBJ whole genome shotgun (WGS) entry which is preliminary data.</text>
</comment>
<protein>
    <submittedName>
        <fullName evidence="1">Uncharacterized protein</fullName>
    </submittedName>
</protein>
<accession>A0ABU0J1N3</accession>
<gene>
    <name evidence="1" type="ORF">QO011_001148</name>
</gene>
<evidence type="ECO:0000313" key="1">
    <source>
        <dbReference type="EMBL" id="MDQ0468153.1"/>
    </source>
</evidence>
<evidence type="ECO:0000313" key="2">
    <source>
        <dbReference type="Proteomes" id="UP001242480"/>
    </source>
</evidence>
<sequence>MRCDRLPGVWIPRRIRIMSRPICDVALIERKELTFGSTWHAVDLLPLFT</sequence>
<dbReference type="Proteomes" id="UP001242480">
    <property type="component" value="Unassembled WGS sequence"/>
</dbReference>